<feature type="chain" id="PRO_5034245872" evidence="1">
    <location>
        <begin position="29"/>
        <end position="178"/>
    </location>
</feature>
<evidence type="ECO:0000313" key="2">
    <source>
        <dbReference type="EMBL" id="CAF9929827.1"/>
    </source>
</evidence>
<dbReference type="Proteomes" id="UP000664521">
    <property type="component" value="Unassembled WGS sequence"/>
</dbReference>
<dbReference type="EMBL" id="CAJPDS010000053">
    <property type="protein sequence ID" value="CAF9929827.1"/>
    <property type="molecule type" value="Genomic_DNA"/>
</dbReference>
<dbReference type="AlphaFoldDB" id="A0A8H3IJ17"/>
<dbReference type="OrthoDB" id="10512783at2759"/>
<name>A0A8H3IJ17_9LECA</name>
<evidence type="ECO:0000313" key="3">
    <source>
        <dbReference type="Proteomes" id="UP000664521"/>
    </source>
</evidence>
<feature type="signal peptide" evidence="1">
    <location>
        <begin position="1"/>
        <end position="28"/>
    </location>
</feature>
<keyword evidence="3" id="KW-1185">Reference proteome</keyword>
<proteinExistence type="predicted"/>
<gene>
    <name evidence="2" type="ORF">HETSPECPRED_007465</name>
</gene>
<protein>
    <submittedName>
        <fullName evidence="2">Uncharacterized protein</fullName>
    </submittedName>
</protein>
<accession>A0A8H3IJ17</accession>
<keyword evidence="1" id="KW-0732">Signal</keyword>
<organism evidence="2 3">
    <name type="scientific">Heterodermia speciosa</name>
    <dbReference type="NCBI Taxonomy" id="116794"/>
    <lineage>
        <taxon>Eukaryota</taxon>
        <taxon>Fungi</taxon>
        <taxon>Dikarya</taxon>
        <taxon>Ascomycota</taxon>
        <taxon>Pezizomycotina</taxon>
        <taxon>Lecanoromycetes</taxon>
        <taxon>OSLEUM clade</taxon>
        <taxon>Lecanoromycetidae</taxon>
        <taxon>Caliciales</taxon>
        <taxon>Physciaceae</taxon>
        <taxon>Heterodermia</taxon>
    </lineage>
</organism>
<sequence>MSRTVITPRLSAPFILVLLLFASQGIIASPTGKRYQTPSLALTIKPTNTTSLLHSFDNYRLELTYPRIARFPLDPTGVFACIAAAASTARYHGPDERLPTSGFQVAKDGVWLEAFPYRPDYTWALMVTTLRQVEGEMRTRGWFRCSWEIEKMGNPGSPGRLVGWGRMWPSGEPGKAES</sequence>
<comment type="caution">
    <text evidence="2">The sequence shown here is derived from an EMBL/GenBank/DDBJ whole genome shotgun (WGS) entry which is preliminary data.</text>
</comment>
<reference evidence="2" key="1">
    <citation type="submission" date="2021-03" db="EMBL/GenBank/DDBJ databases">
        <authorList>
            <person name="Tagirdzhanova G."/>
        </authorList>
    </citation>
    <scope>NUCLEOTIDE SEQUENCE</scope>
</reference>
<evidence type="ECO:0000256" key="1">
    <source>
        <dbReference type="SAM" id="SignalP"/>
    </source>
</evidence>